<dbReference type="GO" id="GO:0003735">
    <property type="term" value="F:structural constituent of ribosome"/>
    <property type="evidence" value="ECO:0007669"/>
    <property type="project" value="InterPro"/>
</dbReference>
<dbReference type="GO" id="GO:0044391">
    <property type="term" value="C:ribosomal subunit"/>
    <property type="evidence" value="ECO:0007669"/>
    <property type="project" value="UniProtKB-ARBA"/>
</dbReference>
<reference evidence="5" key="1">
    <citation type="submission" date="2025-08" db="UniProtKB">
        <authorList>
            <consortium name="Ensembl"/>
        </authorList>
    </citation>
    <scope>IDENTIFICATION</scope>
</reference>
<evidence type="ECO:0000313" key="5">
    <source>
        <dbReference type="Ensembl" id="ENSACIP00000016157.1"/>
    </source>
</evidence>
<dbReference type="GO" id="GO:0006412">
    <property type="term" value="P:translation"/>
    <property type="evidence" value="ECO:0007669"/>
    <property type="project" value="InterPro"/>
</dbReference>
<dbReference type="STRING" id="61819.ENSACIP00000016157"/>
<protein>
    <recommendedName>
        <fullName evidence="3">Small ribosomal subunit protein eS24</fullName>
    </recommendedName>
    <alternativeName>
        <fullName evidence="4">40S ribosomal protein S24</fullName>
    </alternativeName>
</protein>
<proteinExistence type="predicted"/>
<keyword evidence="2" id="KW-0687">Ribonucleoprotein</keyword>
<evidence type="ECO:0000256" key="1">
    <source>
        <dbReference type="ARBA" id="ARBA00022980"/>
    </source>
</evidence>
<dbReference type="Proteomes" id="UP000261340">
    <property type="component" value="Unplaced"/>
</dbReference>
<keyword evidence="1" id="KW-0689">Ribosomal protein</keyword>
<evidence type="ECO:0000256" key="2">
    <source>
        <dbReference type="ARBA" id="ARBA00023274"/>
    </source>
</evidence>
<dbReference type="InterPro" id="IPR001976">
    <property type="entry name" value="Ribosomal_eS24"/>
</dbReference>
<sequence length="75" mass="8383">MNWLAKQMVVNVLPAKATVSKTEIREKLVKMTETRIVFVFGIRAQFGGKIDGQEDVSLHLGKKTDPRFGTISHSP</sequence>
<dbReference type="Gene3D" id="3.30.70.3370">
    <property type="match status" value="1"/>
</dbReference>
<dbReference type="PANTHER" id="PTHR10496">
    <property type="entry name" value="40S RIBOSOMAL PROTEIN S24"/>
    <property type="match status" value="1"/>
</dbReference>
<keyword evidence="6" id="KW-1185">Reference proteome</keyword>
<evidence type="ECO:0000256" key="4">
    <source>
        <dbReference type="ARBA" id="ARBA00035458"/>
    </source>
</evidence>
<dbReference type="InterPro" id="IPR012678">
    <property type="entry name" value="Ribosomal_uL23/eL15/eS24_sf"/>
</dbReference>
<dbReference type="InterPro" id="IPR053709">
    <property type="entry name" value="eRP_eS24_sf"/>
</dbReference>
<dbReference type="AlphaFoldDB" id="A0A3Q0S0A2"/>
<dbReference type="Pfam" id="PF01282">
    <property type="entry name" value="Ribosomal_S24e"/>
    <property type="match status" value="1"/>
</dbReference>
<reference evidence="5" key="2">
    <citation type="submission" date="2025-09" db="UniProtKB">
        <authorList>
            <consortium name="Ensembl"/>
        </authorList>
    </citation>
    <scope>IDENTIFICATION</scope>
</reference>
<evidence type="ECO:0000256" key="3">
    <source>
        <dbReference type="ARBA" id="ARBA00035149"/>
    </source>
</evidence>
<dbReference type="SUPFAM" id="SSF54189">
    <property type="entry name" value="Ribosomal proteins S24e, L23 and L15e"/>
    <property type="match status" value="1"/>
</dbReference>
<dbReference type="Ensembl" id="ENSACIT00000016584.1">
    <property type="protein sequence ID" value="ENSACIP00000016157.1"/>
    <property type="gene ID" value="ENSACIG00000012569.1"/>
</dbReference>
<organism evidence="5 6">
    <name type="scientific">Amphilophus citrinellus</name>
    <name type="common">Midas cichlid</name>
    <name type="synonym">Cichlasoma citrinellum</name>
    <dbReference type="NCBI Taxonomy" id="61819"/>
    <lineage>
        <taxon>Eukaryota</taxon>
        <taxon>Metazoa</taxon>
        <taxon>Chordata</taxon>
        <taxon>Craniata</taxon>
        <taxon>Vertebrata</taxon>
        <taxon>Euteleostomi</taxon>
        <taxon>Actinopterygii</taxon>
        <taxon>Neopterygii</taxon>
        <taxon>Teleostei</taxon>
        <taxon>Neoteleostei</taxon>
        <taxon>Acanthomorphata</taxon>
        <taxon>Ovalentaria</taxon>
        <taxon>Cichlomorphae</taxon>
        <taxon>Cichliformes</taxon>
        <taxon>Cichlidae</taxon>
        <taxon>New World cichlids</taxon>
        <taxon>Cichlasomatinae</taxon>
        <taxon>Heroini</taxon>
        <taxon>Amphilophus</taxon>
    </lineage>
</organism>
<accession>A0A3Q0S0A2</accession>
<name>A0A3Q0S0A2_AMPCI</name>
<evidence type="ECO:0000313" key="6">
    <source>
        <dbReference type="Proteomes" id="UP000261340"/>
    </source>
</evidence>